<feature type="transmembrane region" description="Helical" evidence="7">
    <location>
        <begin position="287"/>
        <end position="305"/>
    </location>
</feature>
<dbReference type="AlphaFoldDB" id="A0A1M6KQP3"/>
<feature type="transmembrane region" description="Helical" evidence="7">
    <location>
        <begin position="261"/>
        <end position="281"/>
    </location>
</feature>
<feature type="signal peptide" evidence="8">
    <location>
        <begin position="1"/>
        <end position="28"/>
    </location>
</feature>
<feature type="transmembrane region" description="Helical" evidence="7">
    <location>
        <begin position="212"/>
        <end position="234"/>
    </location>
</feature>
<evidence type="ECO:0000256" key="5">
    <source>
        <dbReference type="ARBA" id="ARBA00022989"/>
    </source>
</evidence>
<protein>
    <submittedName>
        <fullName evidence="13">Small-conductance mechanosensitive channel</fullName>
    </submittedName>
</protein>
<organism evidence="13 14">
    <name type="scientific">Malonomonas rubra DSM 5091</name>
    <dbReference type="NCBI Taxonomy" id="1122189"/>
    <lineage>
        <taxon>Bacteria</taxon>
        <taxon>Pseudomonadati</taxon>
        <taxon>Thermodesulfobacteriota</taxon>
        <taxon>Desulfuromonadia</taxon>
        <taxon>Desulfuromonadales</taxon>
        <taxon>Geopsychrobacteraceae</taxon>
        <taxon>Malonomonas</taxon>
    </lineage>
</organism>
<dbReference type="InterPro" id="IPR006685">
    <property type="entry name" value="MscS_channel_2nd"/>
</dbReference>
<gene>
    <name evidence="13" type="ORF">SAMN02745165_02764</name>
</gene>
<dbReference type="Gene3D" id="3.30.70.100">
    <property type="match status" value="1"/>
</dbReference>
<feature type="transmembrane region" description="Helical" evidence="7">
    <location>
        <begin position="504"/>
        <end position="526"/>
    </location>
</feature>
<feature type="transmembrane region" description="Helical" evidence="7">
    <location>
        <begin position="364"/>
        <end position="385"/>
    </location>
</feature>
<dbReference type="InterPro" id="IPR057485">
    <property type="entry name" value="YbiO-like_TM1"/>
</dbReference>
<feature type="transmembrane region" description="Helical" evidence="7">
    <location>
        <begin position="177"/>
        <end position="200"/>
    </location>
</feature>
<dbReference type="InterPro" id="IPR049142">
    <property type="entry name" value="MS_channel_1st"/>
</dbReference>
<evidence type="ECO:0000259" key="12">
    <source>
        <dbReference type="Pfam" id="PF25392"/>
    </source>
</evidence>
<dbReference type="SUPFAM" id="SSF50182">
    <property type="entry name" value="Sm-like ribonucleoproteins"/>
    <property type="match status" value="1"/>
</dbReference>
<dbReference type="Gene3D" id="1.10.287.1260">
    <property type="match status" value="1"/>
</dbReference>
<feature type="transmembrane region" description="Helical" evidence="7">
    <location>
        <begin position="339"/>
        <end position="358"/>
    </location>
</feature>
<dbReference type="OrthoDB" id="9775207at2"/>
<evidence type="ECO:0000256" key="6">
    <source>
        <dbReference type="ARBA" id="ARBA00023136"/>
    </source>
</evidence>
<keyword evidence="5 7" id="KW-1133">Transmembrane helix</keyword>
<dbReference type="Proteomes" id="UP000184171">
    <property type="component" value="Unassembled WGS sequence"/>
</dbReference>
<dbReference type="EMBL" id="FQZT01000011">
    <property type="protein sequence ID" value="SHJ61293.1"/>
    <property type="molecule type" value="Genomic_DNA"/>
</dbReference>
<feature type="domain" description="Mechanosensitive ion channel MscS C-terminal" evidence="10">
    <location>
        <begin position="624"/>
        <end position="710"/>
    </location>
</feature>
<dbReference type="GO" id="GO:0008381">
    <property type="term" value="F:mechanosensitive monoatomic ion channel activity"/>
    <property type="evidence" value="ECO:0007669"/>
    <property type="project" value="InterPro"/>
</dbReference>
<feature type="transmembrane region" description="Helical" evidence="7">
    <location>
        <begin position="420"/>
        <end position="440"/>
    </location>
</feature>
<dbReference type="InterPro" id="IPR011066">
    <property type="entry name" value="MscS_channel_C_sf"/>
</dbReference>
<dbReference type="STRING" id="1122189.SAMN02745165_02764"/>
<dbReference type="Pfam" id="PF00924">
    <property type="entry name" value="MS_channel_2nd"/>
    <property type="match status" value="1"/>
</dbReference>
<reference evidence="13 14" key="1">
    <citation type="submission" date="2016-11" db="EMBL/GenBank/DDBJ databases">
        <authorList>
            <person name="Jaros S."/>
            <person name="Januszkiewicz K."/>
            <person name="Wedrychowicz H."/>
        </authorList>
    </citation>
    <scope>NUCLEOTIDE SEQUENCE [LARGE SCALE GENOMIC DNA]</scope>
    <source>
        <strain evidence="13 14">DSM 5091</strain>
    </source>
</reference>
<dbReference type="InterPro" id="IPR049278">
    <property type="entry name" value="MS_channel_C"/>
</dbReference>
<keyword evidence="8" id="KW-0732">Signal</keyword>
<comment type="subcellular location">
    <subcellularLocation>
        <location evidence="1">Cell membrane</location>
        <topology evidence="1">Multi-pass membrane protein</topology>
    </subcellularLocation>
</comment>
<accession>A0A1M6KQP3</accession>
<evidence type="ECO:0000313" key="13">
    <source>
        <dbReference type="EMBL" id="SHJ61293.1"/>
    </source>
</evidence>
<evidence type="ECO:0000256" key="8">
    <source>
        <dbReference type="SAM" id="SignalP"/>
    </source>
</evidence>
<keyword evidence="14" id="KW-1185">Reference proteome</keyword>
<proteinExistence type="inferred from homology"/>
<feature type="chain" id="PRO_5013359622" evidence="8">
    <location>
        <begin position="29"/>
        <end position="753"/>
    </location>
</feature>
<dbReference type="SUPFAM" id="SSF82689">
    <property type="entry name" value="Mechanosensitive channel protein MscS (YggB), C-terminal domain"/>
    <property type="match status" value="1"/>
</dbReference>
<dbReference type="InterPro" id="IPR010920">
    <property type="entry name" value="LSM_dom_sf"/>
</dbReference>
<feature type="transmembrane region" description="Helical" evidence="7">
    <location>
        <begin position="460"/>
        <end position="483"/>
    </location>
</feature>
<dbReference type="RefSeq" id="WP_072909333.1">
    <property type="nucleotide sequence ID" value="NZ_FQZT01000011.1"/>
</dbReference>
<dbReference type="Pfam" id="PF21082">
    <property type="entry name" value="MS_channel_3rd"/>
    <property type="match status" value="1"/>
</dbReference>
<dbReference type="InterPro" id="IPR011014">
    <property type="entry name" value="MscS_channel_TM-2"/>
</dbReference>
<evidence type="ECO:0000256" key="4">
    <source>
        <dbReference type="ARBA" id="ARBA00022692"/>
    </source>
</evidence>
<keyword evidence="6 7" id="KW-0472">Membrane</keyword>
<feature type="transmembrane region" description="Helical" evidence="7">
    <location>
        <begin position="133"/>
        <end position="156"/>
    </location>
</feature>
<evidence type="ECO:0000259" key="11">
    <source>
        <dbReference type="Pfam" id="PF21088"/>
    </source>
</evidence>
<feature type="domain" description="Mechanosensitive ion channel transmembrane helices 2/3" evidence="11">
    <location>
        <begin position="510"/>
        <end position="551"/>
    </location>
</feature>
<sequence length="753" mass="83142">MSFHKTKGLLLFSFGCLLFLCFACATYAQEPPVEEQIPATEIEAVIKTLDDPVAREKLIQQLNVLLQAQQPSIPESQVKSAASQTLLGISQRLKALTESIVVLTGNINNLPEVISWVQSELADPQARQIWGEVLVNLALTLGLGYLAFLLSLWGLIRFKRSAATKSVGEHWLAKLMQLLAILVLDCLPILVFALTAYLTLGLVGPRELTRLVALAWINAFIIVHAIVVILYFIFAPLSSGLRFSGLSDETSNYLVIWGKRLCYVSVYGYFSLQAALLLGFPSLFYQVILRLLGLLVAFLVIVMILQNRNGVASYLLYWPAEKNDQSVIRNSGVRYRLTGIWHLAAIFYVVLFYGVWALQSEGGYLFMFRATFLTLLVLGCVRLLLRAFTLLFTRGVKVDEDLQSRFPGLEERSNRYLQTLLRALIVIIYLLGLLAILQAWGMNTFGWLSSDSGRILGGTLLTVFSILLVAFVIWAIACSLIEGQLANKIEQGTQSEVSARTRTLLAVARKALAIVLIVVTTLMVLAQLGVEIAPLLAGAGVLGLAVGFGSQKLVQDVITGIFILLEDQIAVGDVVNVGDKGGLVESVSIRTVRLRDLSGTVHTIPFSAINIVSNLTKDFSYYLMEVGVAYRENLDEVMQVLRDLGAELQLDEEYGPNILDPLEVLGVDAFADSAIIIKARIKTIPIKQWWVGREFNRRMKKRFDELGIEIPFPHTTVYFGENKGGGAPPALLKIEPVADDKIFPLKSATDCSE</sequence>
<dbReference type="Gene3D" id="2.30.30.60">
    <property type="match status" value="1"/>
</dbReference>
<keyword evidence="3" id="KW-1003">Cell membrane</keyword>
<dbReference type="PANTHER" id="PTHR30460">
    <property type="entry name" value="MODERATE CONDUCTANCE MECHANOSENSITIVE CHANNEL YBIO"/>
    <property type="match status" value="1"/>
</dbReference>
<keyword evidence="4 7" id="KW-0812">Transmembrane</keyword>
<feature type="domain" description="Moderate conductance mechanosensitive channel YbiO-like transmembrane helix 1" evidence="12">
    <location>
        <begin position="370"/>
        <end position="447"/>
    </location>
</feature>
<evidence type="ECO:0000256" key="2">
    <source>
        <dbReference type="ARBA" id="ARBA00008017"/>
    </source>
</evidence>
<evidence type="ECO:0000259" key="10">
    <source>
        <dbReference type="Pfam" id="PF21082"/>
    </source>
</evidence>
<dbReference type="SUPFAM" id="SSF82861">
    <property type="entry name" value="Mechanosensitive channel protein MscS (YggB), transmembrane region"/>
    <property type="match status" value="1"/>
</dbReference>
<dbReference type="InterPro" id="IPR045276">
    <property type="entry name" value="YbiO_bact"/>
</dbReference>
<dbReference type="PANTHER" id="PTHR30460:SF0">
    <property type="entry name" value="MODERATE CONDUCTANCE MECHANOSENSITIVE CHANNEL YBIO"/>
    <property type="match status" value="1"/>
</dbReference>
<dbReference type="InterPro" id="IPR023408">
    <property type="entry name" value="MscS_beta-dom_sf"/>
</dbReference>
<evidence type="ECO:0000313" key="14">
    <source>
        <dbReference type="Proteomes" id="UP000184171"/>
    </source>
</evidence>
<dbReference type="GO" id="GO:0005886">
    <property type="term" value="C:plasma membrane"/>
    <property type="evidence" value="ECO:0007669"/>
    <property type="project" value="UniProtKB-SubCell"/>
</dbReference>
<evidence type="ECO:0000256" key="1">
    <source>
        <dbReference type="ARBA" id="ARBA00004651"/>
    </source>
</evidence>
<name>A0A1M6KQP3_MALRU</name>
<dbReference type="Pfam" id="PF21088">
    <property type="entry name" value="MS_channel_1st"/>
    <property type="match status" value="1"/>
</dbReference>
<evidence type="ECO:0000256" key="3">
    <source>
        <dbReference type="ARBA" id="ARBA00022475"/>
    </source>
</evidence>
<feature type="domain" description="Mechanosensitive ion channel MscS" evidence="9">
    <location>
        <begin position="553"/>
        <end position="617"/>
    </location>
</feature>
<evidence type="ECO:0000256" key="7">
    <source>
        <dbReference type="SAM" id="Phobius"/>
    </source>
</evidence>
<dbReference type="Pfam" id="PF25392">
    <property type="entry name" value="MS_channel_TM1"/>
    <property type="match status" value="1"/>
</dbReference>
<evidence type="ECO:0000259" key="9">
    <source>
        <dbReference type="Pfam" id="PF00924"/>
    </source>
</evidence>
<comment type="similarity">
    <text evidence="2">Belongs to the MscS (TC 1.A.23) family.</text>
</comment>